<name>A0A2J6TEM7_9HELO</name>
<evidence type="ECO:0000313" key="3">
    <source>
        <dbReference type="Proteomes" id="UP000235371"/>
    </source>
</evidence>
<protein>
    <submittedName>
        <fullName evidence="2">Glycoside hydrolase family 76 protein</fullName>
    </submittedName>
</protein>
<dbReference type="PANTHER" id="PTHR47791">
    <property type="entry name" value="MEIOTICALLY UP-REGULATED GENE 191 PROTEIN"/>
    <property type="match status" value="1"/>
</dbReference>
<evidence type="ECO:0000313" key="2">
    <source>
        <dbReference type="EMBL" id="PMD61495.1"/>
    </source>
</evidence>
<dbReference type="SUPFAM" id="SSF48208">
    <property type="entry name" value="Six-hairpin glycosidases"/>
    <property type="match status" value="1"/>
</dbReference>
<gene>
    <name evidence="2" type="ORF">K444DRAFT_611740</name>
</gene>
<dbReference type="InterPro" id="IPR053169">
    <property type="entry name" value="MUG_Protein"/>
</dbReference>
<feature type="signal peptide" evidence="1">
    <location>
        <begin position="1"/>
        <end position="23"/>
    </location>
</feature>
<dbReference type="InterPro" id="IPR008928">
    <property type="entry name" value="6-hairpin_glycosidase_sf"/>
</dbReference>
<evidence type="ECO:0000256" key="1">
    <source>
        <dbReference type="SAM" id="SignalP"/>
    </source>
</evidence>
<dbReference type="STRING" id="1095630.A0A2J6TEM7"/>
<dbReference type="OrthoDB" id="4104179at2759"/>
<dbReference type="RefSeq" id="XP_024738399.1">
    <property type="nucleotide sequence ID" value="XM_024880000.1"/>
</dbReference>
<dbReference type="Proteomes" id="UP000235371">
    <property type="component" value="Unassembled WGS sequence"/>
</dbReference>
<dbReference type="InParanoid" id="A0A2J6TEM7"/>
<dbReference type="Pfam" id="PF03663">
    <property type="entry name" value="Glyco_hydro_76"/>
    <property type="match status" value="1"/>
</dbReference>
<dbReference type="GeneID" id="36588077"/>
<dbReference type="GO" id="GO:0005975">
    <property type="term" value="P:carbohydrate metabolic process"/>
    <property type="evidence" value="ECO:0007669"/>
    <property type="project" value="InterPro"/>
</dbReference>
<dbReference type="GO" id="GO:0016787">
    <property type="term" value="F:hydrolase activity"/>
    <property type="evidence" value="ECO:0007669"/>
    <property type="project" value="UniProtKB-KW"/>
</dbReference>
<reference evidence="2 3" key="1">
    <citation type="submission" date="2016-04" db="EMBL/GenBank/DDBJ databases">
        <title>A degradative enzymes factory behind the ericoid mycorrhizal symbiosis.</title>
        <authorList>
            <consortium name="DOE Joint Genome Institute"/>
            <person name="Martino E."/>
            <person name="Morin E."/>
            <person name="Grelet G."/>
            <person name="Kuo A."/>
            <person name="Kohler A."/>
            <person name="Daghino S."/>
            <person name="Barry K."/>
            <person name="Choi C."/>
            <person name="Cichocki N."/>
            <person name="Clum A."/>
            <person name="Copeland A."/>
            <person name="Hainaut M."/>
            <person name="Haridas S."/>
            <person name="Labutti K."/>
            <person name="Lindquist E."/>
            <person name="Lipzen A."/>
            <person name="Khouja H.-R."/>
            <person name="Murat C."/>
            <person name="Ohm R."/>
            <person name="Olson A."/>
            <person name="Spatafora J."/>
            <person name="Veneault-Fourrey C."/>
            <person name="Henrissat B."/>
            <person name="Grigoriev I."/>
            <person name="Martin F."/>
            <person name="Perotto S."/>
        </authorList>
    </citation>
    <scope>NUCLEOTIDE SEQUENCE [LARGE SCALE GENOMIC DNA]</scope>
    <source>
        <strain evidence="2 3">E</strain>
    </source>
</reference>
<dbReference type="AlphaFoldDB" id="A0A2J6TEM7"/>
<sequence>MFATTRHPRIGFLLLWICGVLFAIGTSGHVLERGGTQKPLFDSEQNPLPSKPDSATLPALLDALDVLQGDYFAIWQGIWPTSIDWTSAVIGTYLSAALSTISASFPNLPSEKNAENIVNKYFSQLSASYFGQDAFALRQEAYDDMLWVVLGWLESIKFIQLHSKGHYAEAEKAGSWYGEGWIPAFAHRSRIFWEMASQGWDTELCNGGMIWSPYLVPYKNAITNELFIAASISMYLYFPGDNNSSPFGFSSPNFDPVDRPGRARDPQYLVAAIEAYRWLLDSNMTDAKGLFVDGYHISGWQRERLDKNRTGNTRCDARNEMVYTYNQGVLLSGQRGLYEATGVRSYLEDGHKLVSDVIAATGWDLKRGNSFDKLDEPDWPGRKLGKWHGLGRSGILEEACDAPGYCSQDSQTFKGIFFHHLTVFCARLPDHLILDGVFVGKDVDTGEPGSIEEVRKWHDEQCARYGPWIKHNAKAALTTIDTEGRFGMWWGAPPHTSAVPDVDVDLPAEAVDYRNHGVPQQWKNKPRYQRDIHDGSDDINENSARIGIMDLNDRGRGRTVETQGGGISVLRALWEIVDTR</sequence>
<dbReference type="PANTHER" id="PTHR47791:SF2">
    <property type="entry name" value="ENDO MANNANASE, GH76 FAMILY (EUROFUNG)"/>
    <property type="match status" value="1"/>
</dbReference>
<accession>A0A2J6TEM7</accession>
<keyword evidence="3" id="KW-1185">Reference proteome</keyword>
<dbReference type="EMBL" id="KZ613786">
    <property type="protein sequence ID" value="PMD61495.1"/>
    <property type="molecule type" value="Genomic_DNA"/>
</dbReference>
<keyword evidence="2" id="KW-0378">Hydrolase</keyword>
<keyword evidence="1" id="KW-0732">Signal</keyword>
<organism evidence="2 3">
    <name type="scientific">Hyaloscypha bicolor E</name>
    <dbReference type="NCBI Taxonomy" id="1095630"/>
    <lineage>
        <taxon>Eukaryota</taxon>
        <taxon>Fungi</taxon>
        <taxon>Dikarya</taxon>
        <taxon>Ascomycota</taxon>
        <taxon>Pezizomycotina</taxon>
        <taxon>Leotiomycetes</taxon>
        <taxon>Helotiales</taxon>
        <taxon>Hyaloscyphaceae</taxon>
        <taxon>Hyaloscypha</taxon>
        <taxon>Hyaloscypha bicolor</taxon>
    </lineage>
</organism>
<dbReference type="Gene3D" id="1.50.10.20">
    <property type="match status" value="1"/>
</dbReference>
<dbReference type="InterPro" id="IPR005198">
    <property type="entry name" value="Glyco_hydro_76"/>
</dbReference>
<proteinExistence type="predicted"/>
<feature type="chain" id="PRO_5014324591" evidence="1">
    <location>
        <begin position="24"/>
        <end position="580"/>
    </location>
</feature>